<gene>
    <name evidence="7" type="ORF">HNAJ_LOCUS5491</name>
</gene>
<dbReference type="CDD" id="cd21739">
    <property type="entry name" value="NES2-NLS_ChREBP-like"/>
    <property type="match status" value="1"/>
</dbReference>
<dbReference type="OrthoDB" id="6086776at2759"/>
<evidence type="ECO:0000256" key="3">
    <source>
        <dbReference type="ARBA" id="ARBA00023125"/>
    </source>
</evidence>
<feature type="region of interest" description="Disordered" evidence="6">
    <location>
        <begin position="393"/>
        <end position="430"/>
    </location>
</feature>
<dbReference type="PANTHER" id="PTHR15741:SF27">
    <property type="entry name" value="TRANSCRIPTION FACTOR AP-4"/>
    <property type="match status" value="1"/>
</dbReference>
<dbReference type="EMBL" id="UZAE01004768">
    <property type="protein sequence ID" value="VDO01351.1"/>
    <property type="molecule type" value="Genomic_DNA"/>
</dbReference>
<proteinExistence type="predicted"/>
<evidence type="ECO:0000256" key="5">
    <source>
        <dbReference type="ARBA" id="ARBA00023242"/>
    </source>
</evidence>
<evidence type="ECO:0000256" key="6">
    <source>
        <dbReference type="SAM" id="MobiDB-lite"/>
    </source>
</evidence>
<dbReference type="GO" id="GO:0000981">
    <property type="term" value="F:DNA-binding transcription factor activity, RNA polymerase II-specific"/>
    <property type="evidence" value="ECO:0007669"/>
    <property type="project" value="TreeGrafter"/>
</dbReference>
<name>A0A0R3TEK4_RODNA</name>
<feature type="compositionally biased region" description="Low complexity" evidence="6">
    <location>
        <begin position="402"/>
        <end position="417"/>
    </location>
</feature>
<keyword evidence="3" id="KW-0238">DNA-binding</keyword>
<dbReference type="Proteomes" id="UP000278807">
    <property type="component" value="Unassembled WGS sequence"/>
</dbReference>
<evidence type="ECO:0000313" key="9">
    <source>
        <dbReference type="WBParaSite" id="HNAJ_0000549301-mRNA-1"/>
    </source>
</evidence>
<reference evidence="7 8" key="2">
    <citation type="submission" date="2018-11" db="EMBL/GenBank/DDBJ databases">
        <authorList>
            <consortium name="Pathogen Informatics"/>
        </authorList>
    </citation>
    <scope>NUCLEOTIDE SEQUENCE [LARGE SCALE GENOMIC DNA]</scope>
</reference>
<accession>A0A0R3TEK4</accession>
<reference evidence="9" key="1">
    <citation type="submission" date="2017-02" db="UniProtKB">
        <authorList>
            <consortium name="WormBaseParasite"/>
        </authorList>
    </citation>
    <scope>IDENTIFICATION</scope>
</reference>
<keyword evidence="5" id="KW-0539">Nucleus</keyword>
<organism evidence="9">
    <name type="scientific">Rodentolepis nana</name>
    <name type="common">Dwarf tapeworm</name>
    <name type="synonym">Hymenolepis nana</name>
    <dbReference type="NCBI Taxonomy" id="102285"/>
    <lineage>
        <taxon>Eukaryota</taxon>
        <taxon>Metazoa</taxon>
        <taxon>Spiralia</taxon>
        <taxon>Lophotrochozoa</taxon>
        <taxon>Platyhelminthes</taxon>
        <taxon>Cestoda</taxon>
        <taxon>Eucestoda</taxon>
        <taxon>Cyclophyllidea</taxon>
        <taxon>Hymenolepididae</taxon>
        <taxon>Rodentolepis</taxon>
    </lineage>
</organism>
<dbReference type="AlphaFoldDB" id="A0A0R3TEK4"/>
<sequence>MCEVKKHSEIKSGQFMVSNLDDSDAERDEDEPVIRKSAETVKDLSRAVEFDALPSLFESLSLAYVGRTVTSPRWSYFMGTGFQLKQKVRLNNIIWREYHMQYVRQHEPVVVKFEVPSADSTNIDRQCLVMNGKFWNQHSKKLTFEYRRWRTFFINHLRSKVDSKASNRSDKRHTDFELPLDFPSKIPFVDDRDAINDVAPSSGIGSPRFLDDLMKEFDGNLDLFLDQPFPDPRDTSMLGNSDIMQPGLTQLQPNSESYRNDLITGLLQQPAMPTIMEDEYSSTCAYNRHSGGSSYTSSQAIHNYQPLAPQFQHGISNCSYPYSSQGTTFRTYPLPECGYANKPFFGSEVTPQPAPCKPIRFAEPETGKQNGGNLALLNALLQKPSSTVSLARRGIRERRHSNSSSVASASSPETASSHTGGPYKRQQSLSTGTPALIVDLSRERINSPPSGSTGSGSGALYVEDMSSGFVDTSTPIR</sequence>
<protein>
    <submittedName>
        <fullName evidence="9">BHLH domain-containing protein</fullName>
    </submittedName>
</protein>
<evidence type="ECO:0000313" key="8">
    <source>
        <dbReference type="Proteomes" id="UP000278807"/>
    </source>
</evidence>
<dbReference type="STRING" id="102285.A0A0R3TEK4"/>
<comment type="subcellular location">
    <subcellularLocation>
        <location evidence="1">Nucleus</location>
    </subcellularLocation>
</comment>
<dbReference type="GO" id="GO:0000978">
    <property type="term" value="F:RNA polymerase II cis-regulatory region sequence-specific DNA binding"/>
    <property type="evidence" value="ECO:0007669"/>
    <property type="project" value="TreeGrafter"/>
</dbReference>
<evidence type="ECO:0000256" key="4">
    <source>
        <dbReference type="ARBA" id="ARBA00023163"/>
    </source>
</evidence>
<evidence type="ECO:0000256" key="1">
    <source>
        <dbReference type="ARBA" id="ARBA00004123"/>
    </source>
</evidence>
<keyword evidence="2" id="KW-0805">Transcription regulation</keyword>
<keyword evidence="8" id="KW-1185">Reference proteome</keyword>
<dbReference type="GO" id="GO:0005634">
    <property type="term" value="C:nucleus"/>
    <property type="evidence" value="ECO:0007669"/>
    <property type="project" value="UniProtKB-SubCell"/>
</dbReference>
<dbReference type="WBParaSite" id="HNAJ_0000549301-mRNA-1">
    <property type="protein sequence ID" value="HNAJ_0000549301-mRNA-1"/>
    <property type="gene ID" value="HNAJ_0000549301"/>
</dbReference>
<evidence type="ECO:0000256" key="2">
    <source>
        <dbReference type="ARBA" id="ARBA00023015"/>
    </source>
</evidence>
<dbReference type="InterPro" id="IPR052207">
    <property type="entry name" value="Max-like/E-box_TFs"/>
</dbReference>
<dbReference type="PANTHER" id="PTHR15741">
    <property type="entry name" value="BASIC HELIX-LOOP-HELIX ZIP TRANSCRIPTION FACTOR"/>
    <property type="match status" value="1"/>
</dbReference>
<feature type="region of interest" description="Disordered" evidence="6">
    <location>
        <begin position="442"/>
        <end position="477"/>
    </location>
</feature>
<keyword evidence="4" id="KW-0804">Transcription</keyword>
<evidence type="ECO:0000313" key="7">
    <source>
        <dbReference type="EMBL" id="VDO01351.1"/>
    </source>
</evidence>